<organism evidence="1 2">
    <name type="scientific">Acrobeloides nanus</name>
    <dbReference type="NCBI Taxonomy" id="290746"/>
    <lineage>
        <taxon>Eukaryota</taxon>
        <taxon>Metazoa</taxon>
        <taxon>Ecdysozoa</taxon>
        <taxon>Nematoda</taxon>
        <taxon>Chromadorea</taxon>
        <taxon>Rhabditida</taxon>
        <taxon>Tylenchina</taxon>
        <taxon>Cephalobomorpha</taxon>
        <taxon>Cephaloboidea</taxon>
        <taxon>Cephalobidae</taxon>
        <taxon>Acrobeloides</taxon>
    </lineage>
</organism>
<dbReference type="AlphaFoldDB" id="A0A914DRH2"/>
<dbReference type="Gene3D" id="1.10.510.10">
    <property type="entry name" value="Transferase(Phosphotransferase) domain 1"/>
    <property type="match status" value="1"/>
</dbReference>
<dbReference type="InterPro" id="IPR011009">
    <property type="entry name" value="Kinase-like_dom_sf"/>
</dbReference>
<dbReference type="SUPFAM" id="SSF56112">
    <property type="entry name" value="Protein kinase-like (PK-like)"/>
    <property type="match status" value="1"/>
</dbReference>
<dbReference type="WBParaSite" id="ACRNAN_scaffold3432.g7762.t1">
    <property type="protein sequence ID" value="ACRNAN_scaffold3432.g7762.t1"/>
    <property type="gene ID" value="ACRNAN_scaffold3432.g7762"/>
</dbReference>
<name>A0A914DRH2_9BILA</name>
<dbReference type="Proteomes" id="UP000887540">
    <property type="component" value="Unplaced"/>
</dbReference>
<evidence type="ECO:0000313" key="1">
    <source>
        <dbReference type="Proteomes" id="UP000887540"/>
    </source>
</evidence>
<evidence type="ECO:0000313" key="2">
    <source>
        <dbReference type="WBParaSite" id="ACRNAN_scaffold3432.g7762.t1"/>
    </source>
</evidence>
<sequence length="151" mass="17489">MTTNEMNIPNRAGACYRDGSYRYMAPETLAPTRMNIQCDEKFSTYPKLDIPEYTPESLAQLITKCLCYEAKDRDSFKEIVENFLPVARGIFRTTELDWKKITKQTSNITDVDQQYFGHTSCDAAQFMNRSDGWKNRPDDYAEQIVQMLGLI</sequence>
<accession>A0A914DRH2</accession>
<keyword evidence="1" id="KW-1185">Reference proteome</keyword>
<reference evidence="2" key="1">
    <citation type="submission" date="2022-11" db="UniProtKB">
        <authorList>
            <consortium name="WormBaseParasite"/>
        </authorList>
    </citation>
    <scope>IDENTIFICATION</scope>
</reference>
<proteinExistence type="predicted"/>
<protein>
    <submittedName>
        <fullName evidence="2">Serine/threonine protein kinase</fullName>
    </submittedName>
</protein>